<keyword evidence="4" id="KW-0378">Hydrolase</keyword>
<sequence length="1063" mass="122192">MFLSDSNNNSDADSLYNEVHETLPPLTYHELPLLAANCSEYAVAHSNGNLQPARNMNEVCFLPHIQESMRRLRLVQLLRLQSYAWPHLGQGAGYGAVIVSAPKSGRTLSYVPPLCQLVCSELQEQRCRQHRWNLHGPIALVVGADLTRLRQIGALCNAMLRKGRNEEWLTLVLTVSSARSVEFFQRLLNGVGCLLATPAQFLWLCENNITLPSLRFVAYDDVDLMPGEQLQQAHKQLLGLVKQQAPQLVITTQSYKPQLLRMLHEFNAHRLLLFGDVLEAAIYGGARMRIDLLKREDKQQKLLHLLEQRPPHLLRTVINCQTDADICELMEMLEAHGYRCLPYYQTADLTVREHVHRWMQQTRGELLLRTDHCPELDIRHAHTLLHYSMSDTWSKFKFRHLTLADNLRNCFKDSQLEVESKQGAERHLEQKSLLSLVFLDESNNNQLPRLVNFLQMHQAVDERVVQLARQIRDEQERSKCNEPALCDLLLSLGDCKDRQCEQRHQLVPWDRQLCAQTPASGDVKLQLIRVYSPAHYCVRVLEHLPPGGNWQPVPRQATLELQLQLLQSQECVRHWPPVAKEICVYRNANGYERVRILRVAPITQVNLSRTDIAVEVQAMDVDTRQFKTTSGKLYICPEQLRDKPALTIDLRILGLVPFAGERSWHAADGQQCGKWLDAVPQPNFLQASIVVSLMHTLFVQDLAATSYAPSLKMHVRRFTMCAQLKREQLAKKCELAIARLMEFLERDKDSQAVVEPEPVHPPSNVVKLDTMEPLTGRCGYFVKMAMQLGKENRLRQERQLLKQESTETKPAKPESVDSVEALYSCLMNCTLLELTEEQQKQPQSDVPQTLLNQIMLTDMELPELDQRPVTAAVQDKLEKVMTHGETHDIQYQMPANIRRPKVIYYQTRCTLELQIILPEAEMEYEAVLQNGSCIAFWTIAEPVYQFTLNTHCPYQQLSHHMQGRTVYLSILKTLAVIYPLDFGFYRFMHAHHEKLHLLEEARRARIANFEAHLLHKGYIKGRVIKRVNSSDELSSGDQDEDQSYDPRQEHVERARGNNELNSD</sequence>
<dbReference type="AlphaFoldDB" id="B4K125"/>
<dbReference type="SUPFAM" id="SSF52540">
    <property type="entry name" value="P-loop containing nucleoside triphosphate hydrolases"/>
    <property type="match status" value="2"/>
</dbReference>
<evidence type="ECO:0000313" key="9">
    <source>
        <dbReference type="EMBL" id="EDW04929.1"/>
    </source>
</evidence>
<dbReference type="GO" id="GO:0016787">
    <property type="term" value="F:hydrolase activity"/>
    <property type="evidence" value="ECO:0007669"/>
    <property type="project" value="UniProtKB-KW"/>
</dbReference>
<dbReference type="HOGENOM" id="CLU_286417_0_0_1"/>
<feature type="compositionally biased region" description="Basic and acidic residues" evidence="8">
    <location>
        <begin position="1044"/>
        <end position="1056"/>
    </location>
</feature>
<evidence type="ECO:0000313" key="10">
    <source>
        <dbReference type="Proteomes" id="UP000001070"/>
    </source>
</evidence>
<keyword evidence="3" id="KW-0547">Nucleotide-binding</keyword>
<evidence type="ECO:0000256" key="1">
    <source>
        <dbReference type="ARBA" id="ARBA00012552"/>
    </source>
</evidence>
<dbReference type="KEGG" id="dgr:6570767"/>
<dbReference type="GO" id="GO:0042078">
    <property type="term" value="P:germ-line stem cell division"/>
    <property type="evidence" value="ECO:0007669"/>
    <property type="project" value="TreeGrafter"/>
</dbReference>
<dbReference type="OMA" id="KMHKEVV"/>
<dbReference type="Proteomes" id="UP000001070">
    <property type="component" value="Unassembled WGS sequence"/>
</dbReference>
<dbReference type="EMBL" id="CH916699">
    <property type="protein sequence ID" value="EDW04929.1"/>
    <property type="molecule type" value="Genomic_DNA"/>
</dbReference>
<evidence type="ECO:0000256" key="2">
    <source>
        <dbReference type="ARBA" id="ARBA00022737"/>
    </source>
</evidence>
<dbReference type="InterPro" id="IPR027417">
    <property type="entry name" value="P-loop_NTPase"/>
</dbReference>
<evidence type="ECO:0000256" key="7">
    <source>
        <dbReference type="ARBA" id="ARBA00047984"/>
    </source>
</evidence>
<dbReference type="PhylomeDB" id="B4K125"/>
<dbReference type="STRING" id="7222.B4K125"/>
<proteinExistence type="predicted"/>
<dbReference type="SMR" id="B4K125"/>
<comment type="catalytic activity">
    <reaction evidence="7">
        <text>ATP + H2O = ADP + phosphate + H(+)</text>
        <dbReference type="Rhea" id="RHEA:13065"/>
        <dbReference type="ChEBI" id="CHEBI:15377"/>
        <dbReference type="ChEBI" id="CHEBI:15378"/>
        <dbReference type="ChEBI" id="CHEBI:30616"/>
        <dbReference type="ChEBI" id="CHEBI:43474"/>
        <dbReference type="ChEBI" id="CHEBI:456216"/>
        <dbReference type="EC" id="3.6.4.13"/>
    </reaction>
</comment>
<dbReference type="OrthoDB" id="249932at2759"/>
<name>B4K125_DROGR</name>
<protein>
    <recommendedName>
        <fullName evidence="1">RNA helicase</fullName>
        <ecNumber evidence="1">3.6.4.13</ecNumber>
    </recommendedName>
</protein>
<dbReference type="PANTHER" id="PTHR22655">
    <property type="entry name" value="ATP-DEPENDENT RNA HELICASE TDRD12-RELATED"/>
    <property type="match status" value="1"/>
</dbReference>
<reference evidence="9 10" key="1">
    <citation type="journal article" date="2007" name="Nature">
        <title>Evolution of genes and genomes on the Drosophila phylogeny.</title>
        <authorList>
            <consortium name="Drosophila 12 Genomes Consortium"/>
            <person name="Clark A.G."/>
            <person name="Eisen M.B."/>
            <person name="Smith D.R."/>
            <person name="Bergman C.M."/>
            <person name="Oliver B."/>
            <person name="Markow T.A."/>
            <person name="Kaufman T.C."/>
            <person name="Kellis M."/>
            <person name="Gelbart W."/>
            <person name="Iyer V.N."/>
            <person name="Pollard D.A."/>
            <person name="Sackton T.B."/>
            <person name="Larracuente A.M."/>
            <person name="Singh N.D."/>
            <person name="Abad J.P."/>
            <person name="Abt D.N."/>
            <person name="Adryan B."/>
            <person name="Aguade M."/>
            <person name="Akashi H."/>
            <person name="Anderson W.W."/>
            <person name="Aquadro C.F."/>
            <person name="Ardell D.H."/>
            <person name="Arguello R."/>
            <person name="Artieri C.G."/>
            <person name="Barbash D.A."/>
            <person name="Barker D."/>
            <person name="Barsanti P."/>
            <person name="Batterham P."/>
            <person name="Batzoglou S."/>
            <person name="Begun D."/>
            <person name="Bhutkar A."/>
            <person name="Blanco E."/>
            <person name="Bosak S.A."/>
            <person name="Bradley R.K."/>
            <person name="Brand A.D."/>
            <person name="Brent M.R."/>
            <person name="Brooks A.N."/>
            <person name="Brown R.H."/>
            <person name="Butlin R.K."/>
            <person name="Caggese C."/>
            <person name="Calvi B.R."/>
            <person name="Bernardo de Carvalho A."/>
            <person name="Caspi A."/>
            <person name="Castrezana S."/>
            <person name="Celniker S.E."/>
            <person name="Chang J.L."/>
            <person name="Chapple C."/>
            <person name="Chatterji S."/>
            <person name="Chinwalla A."/>
            <person name="Civetta A."/>
            <person name="Clifton S.W."/>
            <person name="Comeron J.M."/>
            <person name="Costello J.C."/>
            <person name="Coyne J.A."/>
            <person name="Daub J."/>
            <person name="David R.G."/>
            <person name="Delcher A.L."/>
            <person name="Delehaunty K."/>
            <person name="Do C.B."/>
            <person name="Ebling H."/>
            <person name="Edwards K."/>
            <person name="Eickbush T."/>
            <person name="Evans J.D."/>
            <person name="Filipski A."/>
            <person name="Findeiss S."/>
            <person name="Freyhult E."/>
            <person name="Fulton L."/>
            <person name="Fulton R."/>
            <person name="Garcia A.C."/>
            <person name="Gardiner A."/>
            <person name="Garfield D.A."/>
            <person name="Garvin B.E."/>
            <person name="Gibson G."/>
            <person name="Gilbert D."/>
            <person name="Gnerre S."/>
            <person name="Godfrey J."/>
            <person name="Good R."/>
            <person name="Gotea V."/>
            <person name="Gravely B."/>
            <person name="Greenberg A.J."/>
            <person name="Griffiths-Jones S."/>
            <person name="Gross S."/>
            <person name="Guigo R."/>
            <person name="Gustafson E.A."/>
            <person name="Haerty W."/>
            <person name="Hahn M.W."/>
            <person name="Halligan D.L."/>
            <person name="Halpern A.L."/>
            <person name="Halter G.M."/>
            <person name="Han M.V."/>
            <person name="Heger A."/>
            <person name="Hillier L."/>
            <person name="Hinrichs A.S."/>
            <person name="Holmes I."/>
            <person name="Hoskins R.A."/>
            <person name="Hubisz M.J."/>
            <person name="Hultmark D."/>
            <person name="Huntley M.A."/>
            <person name="Jaffe D.B."/>
            <person name="Jagadeeshan S."/>
            <person name="Jeck W.R."/>
            <person name="Johnson J."/>
            <person name="Jones C.D."/>
            <person name="Jordan W.C."/>
            <person name="Karpen G.H."/>
            <person name="Kataoka E."/>
            <person name="Keightley P.D."/>
            <person name="Kheradpour P."/>
            <person name="Kirkness E.F."/>
            <person name="Koerich L.B."/>
            <person name="Kristiansen K."/>
            <person name="Kudrna D."/>
            <person name="Kulathinal R.J."/>
            <person name="Kumar S."/>
            <person name="Kwok R."/>
            <person name="Lander E."/>
            <person name="Langley C.H."/>
            <person name="Lapoint R."/>
            <person name="Lazzaro B.P."/>
            <person name="Lee S.J."/>
            <person name="Levesque L."/>
            <person name="Li R."/>
            <person name="Lin C.F."/>
            <person name="Lin M.F."/>
            <person name="Lindblad-Toh K."/>
            <person name="Llopart A."/>
            <person name="Long M."/>
            <person name="Low L."/>
            <person name="Lozovsky E."/>
            <person name="Lu J."/>
            <person name="Luo M."/>
            <person name="Machado C.A."/>
            <person name="Makalowski W."/>
            <person name="Marzo M."/>
            <person name="Matsuda M."/>
            <person name="Matzkin L."/>
            <person name="McAllister B."/>
            <person name="McBride C.S."/>
            <person name="McKernan B."/>
            <person name="McKernan K."/>
            <person name="Mendez-Lago M."/>
            <person name="Minx P."/>
            <person name="Mollenhauer M.U."/>
            <person name="Montooth K."/>
            <person name="Mount S.M."/>
            <person name="Mu X."/>
            <person name="Myers E."/>
            <person name="Negre B."/>
            <person name="Newfeld S."/>
            <person name="Nielsen R."/>
            <person name="Noor M.A."/>
            <person name="O'Grady P."/>
            <person name="Pachter L."/>
            <person name="Papaceit M."/>
            <person name="Parisi M.J."/>
            <person name="Parisi M."/>
            <person name="Parts L."/>
            <person name="Pedersen J.S."/>
            <person name="Pesole G."/>
            <person name="Phillippy A.M."/>
            <person name="Ponting C.P."/>
            <person name="Pop M."/>
            <person name="Porcelli D."/>
            <person name="Powell J.R."/>
            <person name="Prohaska S."/>
            <person name="Pruitt K."/>
            <person name="Puig M."/>
            <person name="Quesneville H."/>
            <person name="Ram K.R."/>
            <person name="Rand D."/>
            <person name="Rasmussen M.D."/>
            <person name="Reed L.K."/>
            <person name="Reenan R."/>
            <person name="Reily A."/>
            <person name="Remington K.A."/>
            <person name="Rieger T.T."/>
            <person name="Ritchie M.G."/>
            <person name="Robin C."/>
            <person name="Rogers Y.H."/>
            <person name="Rohde C."/>
            <person name="Rozas J."/>
            <person name="Rubenfield M.J."/>
            <person name="Ruiz A."/>
            <person name="Russo S."/>
            <person name="Salzberg S.L."/>
            <person name="Sanchez-Gracia A."/>
            <person name="Saranga D.J."/>
            <person name="Sato H."/>
            <person name="Schaeffer S.W."/>
            <person name="Schatz M.C."/>
            <person name="Schlenke T."/>
            <person name="Schwartz R."/>
            <person name="Segarra C."/>
            <person name="Singh R.S."/>
            <person name="Sirot L."/>
            <person name="Sirota M."/>
            <person name="Sisneros N.B."/>
            <person name="Smith C.D."/>
            <person name="Smith T.F."/>
            <person name="Spieth J."/>
            <person name="Stage D.E."/>
            <person name="Stark A."/>
            <person name="Stephan W."/>
            <person name="Strausberg R.L."/>
            <person name="Strempel S."/>
            <person name="Sturgill D."/>
            <person name="Sutton G."/>
            <person name="Sutton G.G."/>
            <person name="Tao W."/>
            <person name="Teichmann S."/>
            <person name="Tobari Y.N."/>
            <person name="Tomimura Y."/>
            <person name="Tsolas J.M."/>
            <person name="Valente V.L."/>
            <person name="Venter E."/>
            <person name="Venter J.C."/>
            <person name="Vicario S."/>
            <person name="Vieira F.G."/>
            <person name="Vilella A.J."/>
            <person name="Villasante A."/>
            <person name="Walenz B."/>
            <person name="Wang J."/>
            <person name="Wasserman M."/>
            <person name="Watts T."/>
            <person name="Wilson D."/>
            <person name="Wilson R.K."/>
            <person name="Wing R.A."/>
            <person name="Wolfner M.F."/>
            <person name="Wong A."/>
            <person name="Wong G.K."/>
            <person name="Wu C.I."/>
            <person name="Wu G."/>
            <person name="Yamamoto D."/>
            <person name="Yang H.P."/>
            <person name="Yang S.P."/>
            <person name="Yorke J.A."/>
            <person name="Yoshida K."/>
            <person name="Zdobnov E."/>
            <person name="Zhang P."/>
            <person name="Zhang Y."/>
            <person name="Zimin A.V."/>
            <person name="Baldwin J."/>
            <person name="Abdouelleil A."/>
            <person name="Abdulkadir J."/>
            <person name="Abebe A."/>
            <person name="Abera B."/>
            <person name="Abreu J."/>
            <person name="Acer S.C."/>
            <person name="Aftuck L."/>
            <person name="Alexander A."/>
            <person name="An P."/>
            <person name="Anderson E."/>
            <person name="Anderson S."/>
            <person name="Arachi H."/>
            <person name="Azer M."/>
            <person name="Bachantsang P."/>
            <person name="Barry A."/>
            <person name="Bayul T."/>
            <person name="Berlin A."/>
            <person name="Bessette D."/>
            <person name="Bloom T."/>
            <person name="Blye J."/>
            <person name="Boguslavskiy L."/>
            <person name="Bonnet C."/>
            <person name="Boukhgalter B."/>
            <person name="Bourzgui I."/>
            <person name="Brown A."/>
            <person name="Cahill P."/>
            <person name="Channer S."/>
            <person name="Cheshatsang Y."/>
            <person name="Chuda L."/>
            <person name="Citroen M."/>
            <person name="Collymore A."/>
            <person name="Cooke P."/>
            <person name="Costello M."/>
            <person name="D'Aco K."/>
            <person name="Daza R."/>
            <person name="De Haan G."/>
            <person name="DeGray S."/>
            <person name="DeMaso C."/>
            <person name="Dhargay N."/>
            <person name="Dooley K."/>
            <person name="Dooley E."/>
            <person name="Doricent M."/>
            <person name="Dorje P."/>
            <person name="Dorjee K."/>
            <person name="Dupes A."/>
            <person name="Elong R."/>
            <person name="Falk J."/>
            <person name="Farina A."/>
            <person name="Faro S."/>
            <person name="Ferguson D."/>
            <person name="Fisher S."/>
            <person name="Foley C.D."/>
            <person name="Franke A."/>
            <person name="Friedrich D."/>
            <person name="Gadbois L."/>
            <person name="Gearin G."/>
            <person name="Gearin C.R."/>
            <person name="Giannoukos G."/>
            <person name="Goode T."/>
            <person name="Graham J."/>
            <person name="Grandbois E."/>
            <person name="Grewal S."/>
            <person name="Gyaltsen K."/>
            <person name="Hafez N."/>
            <person name="Hagos B."/>
            <person name="Hall J."/>
            <person name="Henson C."/>
            <person name="Hollinger A."/>
            <person name="Honan T."/>
            <person name="Huard M.D."/>
            <person name="Hughes L."/>
            <person name="Hurhula B."/>
            <person name="Husby M.E."/>
            <person name="Kamat A."/>
            <person name="Kanga B."/>
            <person name="Kashin S."/>
            <person name="Khazanovich D."/>
            <person name="Kisner P."/>
            <person name="Lance K."/>
            <person name="Lara M."/>
            <person name="Lee W."/>
            <person name="Lennon N."/>
            <person name="Letendre F."/>
            <person name="LeVine R."/>
            <person name="Lipovsky A."/>
            <person name="Liu X."/>
            <person name="Liu J."/>
            <person name="Liu S."/>
            <person name="Lokyitsang T."/>
            <person name="Lokyitsang Y."/>
            <person name="Lubonja R."/>
            <person name="Lui A."/>
            <person name="MacDonald P."/>
            <person name="Magnisalis V."/>
            <person name="Maru K."/>
            <person name="Matthews C."/>
            <person name="McCusker W."/>
            <person name="McDonough S."/>
            <person name="Mehta T."/>
            <person name="Meldrim J."/>
            <person name="Meneus L."/>
            <person name="Mihai O."/>
            <person name="Mihalev A."/>
            <person name="Mihova T."/>
            <person name="Mittelman R."/>
            <person name="Mlenga V."/>
            <person name="Montmayeur A."/>
            <person name="Mulrain L."/>
            <person name="Navidi A."/>
            <person name="Naylor J."/>
            <person name="Negash T."/>
            <person name="Nguyen T."/>
            <person name="Nguyen N."/>
            <person name="Nicol R."/>
            <person name="Norbu C."/>
            <person name="Norbu N."/>
            <person name="Novod N."/>
            <person name="O'Neill B."/>
            <person name="Osman S."/>
            <person name="Markiewicz E."/>
            <person name="Oyono O.L."/>
            <person name="Patti C."/>
            <person name="Phunkhang P."/>
            <person name="Pierre F."/>
            <person name="Priest M."/>
            <person name="Raghuraman S."/>
            <person name="Rege F."/>
            <person name="Reyes R."/>
            <person name="Rise C."/>
            <person name="Rogov P."/>
            <person name="Ross K."/>
            <person name="Ryan E."/>
            <person name="Settipalli S."/>
            <person name="Shea T."/>
            <person name="Sherpa N."/>
            <person name="Shi L."/>
            <person name="Shih D."/>
            <person name="Sparrow T."/>
            <person name="Spaulding J."/>
            <person name="Stalker J."/>
            <person name="Stange-Thomann N."/>
            <person name="Stavropoulos S."/>
            <person name="Stone C."/>
            <person name="Strader C."/>
            <person name="Tesfaye S."/>
            <person name="Thomson T."/>
            <person name="Thoulutsang Y."/>
            <person name="Thoulutsang D."/>
            <person name="Topham K."/>
            <person name="Topping I."/>
            <person name="Tsamla T."/>
            <person name="Vassiliev H."/>
            <person name="Vo A."/>
            <person name="Wangchuk T."/>
            <person name="Wangdi T."/>
            <person name="Weiand M."/>
            <person name="Wilkinson J."/>
            <person name="Wilson A."/>
            <person name="Yadav S."/>
            <person name="Young G."/>
            <person name="Yu Q."/>
            <person name="Zembek L."/>
            <person name="Zhong D."/>
            <person name="Zimmer A."/>
            <person name="Zwirko Z."/>
            <person name="Jaffe D.B."/>
            <person name="Alvarez P."/>
            <person name="Brockman W."/>
            <person name="Butler J."/>
            <person name="Chin C."/>
            <person name="Gnerre S."/>
            <person name="Grabherr M."/>
            <person name="Kleber M."/>
            <person name="Mauceli E."/>
            <person name="MacCallum I."/>
        </authorList>
    </citation>
    <scope>NUCLEOTIDE SEQUENCE [LARGE SCALE GENOMIC DNA]</scope>
    <source>
        <strain evidence="10">Tucson 15287-2541.00</strain>
    </source>
</reference>
<evidence type="ECO:0000256" key="8">
    <source>
        <dbReference type="SAM" id="MobiDB-lite"/>
    </source>
</evidence>
<evidence type="ECO:0000256" key="6">
    <source>
        <dbReference type="ARBA" id="ARBA00022840"/>
    </source>
</evidence>
<keyword evidence="2" id="KW-0677">Repeat</keyword>
<evidence type="ECO:0000256" key="5">
    <source>
        <dbReference type="ARBA" id="ARBA00022806"/>
    </source>
</evidence>
<dbReference type="FunCoup" id="B4K125">
    <property type="interactions" value="9"/>
</dbReference>
<accession>B4K125</accession>
<dbReference type="GO" id="GO:0003724">
    <property type="term" value="F:RNA helicase activity"/>
    <property type="evidence" value="ECO:0007669"/>
    <property type="project" value="UniProtKB-EC"/>
</dbReference>
<organism evidence="10">
    <name type="scientific">Drosophila grimshawi</name>
    <name type="common">Hawaiian fruit fly</name>
    <name type="synonym">Idiomyia grimshawi</name>
    <dbReference type="NCBI Taxonomy" id="7222"/>
    <lineage>
        <taxon>Eukaryota</taxon>
        <taxon>Metazoa</taxon>
        <taxon>Ecdysozoa</taxon>
        <taxon>Arthropoda</taxon>
        <taxon>Hexapoda</taxon>
        <taxon>Insecta</taxon>
        <taxon>Pterygota</taxon>
        <taxon>Neoptera</taxon>
        <taxon>Endopterygota</taxon>
        <taxon>Diptera</taxon>
        <taxon>Brachycera</taxon>
        <taxon>Muscomorpha</taxon>
        <taxon>Ephydroidea</taxon>
        <taxon>Drosophilidae</taxon>
        <taxon>Drosophila</taxon>
        <taxon>Hawaiian Drosophila</taxon>
    </lineage>
</organism>
<dbReference type="eggNOG" id="KOG0334">
    <property type="taxonomic scope" value="Eukaryota"/>
</dbReference>
<dbReference type="PANTHER" id="PTHR22655:SF2">
    <property type="entry name" value="ATP-DEPENDENT RNA HELICASE TDRD12-RELATED"/>
    <property type="match status" value="1"/>
</dbReference>
<dbReference type="InParanoid" id="B4K125"/>
<gene>
    <name evidence="9" type="primary">Dgri\GH22568</name>
    <name evidence="9" type="ORF">Dgri_GH22568</name>
</gene>
<dbReference type="EC" id="3.6.4.13" evidence="1"/>
<keyword evidence="5" id="KW-0347">Helicase</keyword>
<dbReference type="Gene3D" id="3.40.50.300">
    <property type="entry name" value="P-loop containing nucleotide triphosphate hydrolases"/>
    <property type="match status" value="2"/>
</dbReference>
<dbReference type="GO" id="GO:0005524">
    <property type="term" value="F:ATP binding"/>
    <property type="evidence" value="ECO:0007669"/>
    <property type="project" value="UniProtKB-KW"/>
</dbReference>
<keyword evidence="6" id="KW-0067">ATP-binding</keyword>
<evidence type="ECO:0000256" key="4">
    <source>
        <dbReference type="ARBA" id="ARBA00022801"/>
    </source>
</evidence>
<evidence type="ECO:0000256" key="3">
    <source>
        <dbReference type="ARBA" id="ARBA00022741"/>
    </source>
</evidence>
<feature type="region of interest" description="Disordered" evidence="8">
    <location>
        <begin position="1030"/>
        <end position="1063"/>
    </location>
</feature>
<keyword evidence="10" id="KW-1185">Reference proteome</keyword>